<dbReference type="PIRSF" id="PIRSF012641">
    <property type="entry name" value="UCP012641"/>
    <property type="match status" value="1"/>
</dbReference>
<evidence type="ECO:0000313" key="2">
    <source>
        <dbReference type="EMBL" id="MDD0990400.1"/>
    </source>
</evidence>
<reference evidence="2 3" key="1">
    <citation type="submission" date="2022-05" db="EMBL/GenBank/DDBJ databases">
        <title>Novel Pseudomonas spp. Isolated from a Rainbow Trout Aquaculture Facility.</title>
        <authorList>
            <person name="Testerman T."/>
            <person name="Graf J."/>
        </authorList>
    </citation>
    <scope>NUCLEOTIDE SEQUENCE [LARGE SCALE GENOMIC DNA]</scope>
    <source>
        <strain evidence="2 3">ID681</strain>
    </source>
</reference>
<evidence type="ECO:0000313" key="3">
    <source>
        <dbReference type="Proteomes" id="UP001148203"/>
    </source>
</evidence>
<accession>A0ABT5NQF3</accession>
<keyword evidence="3" id="KW-1185">Reference proteome</keyword>
<dbReference type="InterPro" id="IPR031321">
    <property type="entry name" value="UCP012641"/>
</dbReference>
<sequence>MYRLFEQLVARLAAPFAGRERRSSRVWPCQCGQSVFFRNSQCLACHSSLGYWPDSHRVGTLLPGPHAGEWWLDGEPEAGALKRCANLDTPAACNWLLAADDPQAFCLACRLNWTIPDLSIAENPLRWRKVETAKRRLIAQLLSLGLPVQPKATADGEGLAFNFIGIDLAGNAPTTGHFHGLITLDIREADDDWREQMRVQLHEPYRTLLGHLRHEVGHYYWDRLVANTGWLEAFRQLFGDERSSYAEALQRHYQQGAPVDWAMAHVSAYATMHPWEDWAESWAHYLHMTDAVDTALALGMDASAMDLDFPPFVQGSLYRPEHPGAVGFLAFVNAWVELSAMLNELSCSMGQADFYPFVLSAPVVAKLHFIHLVVQGAGQGDGSSP</sequence>
<dbReference type="RefSeq" id="WP_273911123.1">
    <property type="nucleotide sequence ID" value="NZ_JAMDGX010000037.1"/>
</dbReference>
<comment type="caution">
    <text evidence="2">The sequence shown here is derived from an EMBL/GenBank/DDBJ whole genome shotgun (WGS) entry which is preliminary data.</text>
</comment>
<dbReference type="Pfam" id="PF10005">
    <property type="entry name" value="Zn_ribbon_DZR_6"/>
    <property type="match status" value="1"/>
</dbReference>
<dbReference type="Pfam" id="PF15887">
    <property type="entry name" value="Peptidase_Mx"/>
    <property type="match status" value="1"/>
</dbReference>
<proteinExistence type="predicted"/>
<name>A0ABT5NQF3_9PSED</name>
<dbReference type="EMBL" id="JAMDGY010000020">
    <property type="protein sequence ID" value="MDD0990400.1"/>
    <property type="molecule type" value="Genomic_DNA"/>
</dbReference>
<evidence type="ECO:0000259" key="1">
    <source>
        <dbReference type="Pfam" id="PF10005"/>
    </source>
</evidence>
<gene>
    <name evidence="2" type="ORF">M5G11_07585</name>
</gene>
<feature type="domain" description="Zinc-ribbon" evidence="1">
    <location>
        <begin position="27"/>
        <end position="119"/>
    </location>
</feature>
<protein>
    <submittedName>
        <fullName evidence="2">Zinc-binding peptidase</fullName>
    </submittedName>
</protein>
<organism evidence="2 3">
    <name type="scientific">Pseudomonas fontis</name>
    <dbReference type="NCBI Taxonomy" id="2942633"/>
    <lineage>
        <taxon>Bacteria</taxon>
        <taxon>Pseudomonadati</taxon>
        <taxon>Pseudomonadota</taxon>
        <taxon>Gammaproteobacteria</taxon>
        <taxon>Pseudomonadales</taxon>
        <taxon>Pseudomonadaceae</taxon>
        <taxon>Pseudomonas</taxon>
    </lineage>
</organism>
<dbReference type="Proteomes" id="UP001148203">
    <property type="component" value="Unassembled WGS sequence"/>
</dbReference>
<dbReference type="InterPro" id="IPR011201">
    <property type="entry name" value="Zinc-ribbon_6_bact"/>
</dbReference>